<dbReference type="InterPro" id="IPR041369">
    <property type="entry name" value="TrmO_C"/>
</dbReference>
<dbReference type="InterPro" id="IPR040372">
    <property type="entry name" value="YaeB-like"/>
</dbReference>
<dbReference type="InterPro" id="IPR023368">
    <property type="entry name" value="UPF0066_cons_site"/>
</dbReference>
<evidence type="ECO:0000256" key="2">
    <source>
        <dbReference type="ARBA" id="ARBA00033753"/>
    </source>
</evidence>
<dbReference type="SUPFAM" id="SSF118196">
    <property type="entry name" value="YaeB-like"/>
    <property type="match status" value="1"/>
</dbReference>
<evidence type="ECO:0000256" key="1">
    <source>
        <dbReference type="ARBA" id="ARBA00022691"/>
    </source>
</evidence>
<dbReference type="EMBL" id="CP034413">
    <property type="protein sequence ID" value="QCI59411.1"/>
    <property type="molecule type" value="Genomic_DNA"/>
</dbReference>
<gene>
    <name evidence="4" type="primary">tsaA</name>
    <name evidence="4" type="ORF">EIO64_09480</name>
</gene>
<comment type="similarity">
    <text evidence="2">Belongs to the tRNA methyltransferase O family.</text>
</comment>
<dbReference type="NCBIfam" id="TIGR00104">
    <property type="entry name" value="tRNA_TsaA"/>
    <property type="match status" value="1"/>
</dbReference>
<name>A0A4D7APA5_9FIRM</name>
<sequence length="227" mass="25389">MSDSFEMRPIARIRSDFGSKFGVPRQSGLVDALEAAVVFEEPYRNPDALRGLEGFSHIWLIWAFHQSQRPEWSPTVRPPRLGGNQRVGVFASRSPFRPNPIGLSSVRLDHIAYTDALGPVLHVRGADLVDGTPILDIKPYLPYGDCHPEATGGFASEPARPTLEVEIPPALLDQLPPDRREALRDVLALDPRPRYQQDPDRVYGFLFAGQEVRFTVDGDRLQVVDIK</sequence>
<keyword evidence="1" id="KW-0949">S-adenosyl-L-methionine</keyword>
<dbReference type="InterPro" id="IPR023370">
    <property type="entry name" value="TrmO-like_N"/>
</dbReference>
<dbReference type="InterPro" id="IPR036413">
    <property type="entry name" value="YaeB-like_sf"/>
</dbReference>
<accession>A0A4D7APA5</accession>
<dbReference type="RefSeq" id="WP_119311800.1">
    <property type="nucleotide sequence ID" value="NZ_CAUWCU010000009.1"/>
</dbReference>
<feature type="domain" description="TsaA-like" evidence="3">
    <location>
        <begin position="7"/>
        <end position="149"/>
    </location>
</feature>
<dbReference type="GO" id="GO:0008168">
    <property type="term" value="F:methyltransferase activity"/>
    <property type="evidence" value="ECO:0007669"/>
    <property type="project" value="UniProtKB-KW"/>
</dbReference>
<dbReference type="GO" id="GO:0032259">
    <property type="term" value="P:methylation"/>
    <property type="evidence" value="ECO:0007669"/>
    <property type="project" value="UniProtKB-KW"/>
</dbReference>
<evidence type="ECO:0000259" key="3">
    <source>
        <dbReference type="PROSITE" id="PS51668"/>
    </source>
</evidence>
<proteinExistence type="inferred from homology"/>
<dbReference type="KEGG" id="obj:EIO64_09480"/>
<dbReference type="Pfam" id="PF01980">
    <property type="entry name" value="TrmO_N"/>
    <property type="match status" value="1"/>
</dbReference>
<dbReference type="PANTHER" id="PTHR12818">
    <property type="entry name" value="TRNA (ADENINE(37)-N6)-METHYLTRANSFERASE"/>
    <property type="match status" value="1"/>
</dbReference>
<keyword evidence="4" id="KW-0808">Transferase</keyword>
<dbReference type="Gene3D" id="2.40.30.70">
    <property type="entry name" value="YaeB-like"/>
    <property type="match status" value="1"/>
</dbReference>
<dbReference type="PROSITE" id="PS51668">
    <property type="entry name" value="TSAA_2"/>
    <property type="match status" value="1"/>
</dbReference>
<reference evidence="5" key="1">
    <citation type="submission" date="2018-12" db="EMBL/GenBank/DDBJ databases">
        <title>Dusodibacter welbiota gen. nov., sp. nov., isolated from human faeces and emended description of the Oscillibacter genus.</title>
        <authorList>
            <person name="Le Roy T."/>
            <person name="Van der Smissen P."/>
            <person name="Delzenne N."/>
            <person name="Muccioli G."/>
            <person name="Collet J.F."/>
            <person name="Cani P.D."/>
        </authorList>
    </citation>
    <scope>NUCLEOTIDE SEQUENCE [LARGE SCALE GENOMIC DNA]</scope>
    <source>
        <strain evidence="5">J115</strain>
    </source>
</reference>
<dbReference type="GeneID" id="89520770"/>
<protein>
    <submittedName>
        <fullName evidence="4">tRNA (N6-threonylcarbamoyladenosine(37)-N6)-methyltransferase TrmO</fullName>
    </submittedName>
</protein>
<dbReference type="Proteomes" id="UP000298642">
    <property type="component" value="Chromosome"/>
</dbReference>
<evidence type="ECO:0000313" key="5">
    <source>
        <dbReference type="Proteomes" id="UP000298642"/>
    </source>
</evidence>
<dbReference type="PANTHER" id="PTHR12818:SF0">
    <property type="entry name" value="TRNA (ADENINE(37)-N6)-METHYLTRANSFERASE"/>
    <property type="match status" value="1"/>
</dbReference>
<keyword evidence="4" id="KW-0489">Methyltransferase</keyword>
<dbReference type="Pfam" id="PF18389">
    <property type="entry name" value="TrmO_C"/>
    <property type="match status" value="1"/>
</dbReference>
<dbReference type="CDD" id="cd09281">
    <property type="entry name" value="UPF0066"/>
    <property type="match status" value="1"/>
</dbReference>
<dbReference type="InterPro" id="IPR036414">
    <property type="entry name" value="YaeB_N_sf"/>
</dbReference>
<evidence type="ECO:0000313" key="4">
    <source>
        <dbReference type="EMBL" id="QCI59411.1"/>
    </source>
</evidence>
<keyword evidence="5" id="KW-1185">Reference proteome</keyword>
<organism evidence="4 5">
    <name type="scientific">Dysosmobacter welbionis</name>
    <dbReference type="NCBI Taxonomy" id="2093857"/>
    <lineage>
        <taxon>Bacteria</taxon>
        <taxon>Bacillati</taxon>
        <taxon>Bacillota</taxon>
        <taxon>Clostridia</taxon>
        <taxon>Eubacteriales</taxon>
        <taxon>Oscillospiraceae</taxon>
        <taxon>Dysosmobacter</taxon>
    </lineage>
</organism>
<dbReference type="AlphaFoldDB" id="A0A4D7APA5"/>
<dbReference type="Gene3D" id="3.30.2310.10">
    <property type="entry name" value="YaeB-like"/>
    <property type="match status" value="1"/>
</dbReference>
<dbReference type="PROSITE" id="PS01318">
    <property type="entry name" value="TSAA_1"/>
    <property type="match status" value="1"/>
</dbReference>